<evidence type="ECO:0000313" key="2">
    <source>
        <dbReference type="Proteomes" id="UP000652013"/>
    </source>
</evidence>
<gene>
    <name evidence="1" type="ORF">Sya03_57360</name>
</gene>
<reference evidence="1" key="1">
    <citation type="submission" date="2021-01" db="EMBL/GenBank/DDBJ databases">
        <title>Whole genome shotgun sequence of Spirilliplanes yamanashiensis NBRC 15828.</title>
        <authorList>
            <person name="Komaki H."/>
            <person name="Tamura T."/>
        </authorList>
    </citation>
    <scope>NUCLEOTIDE SEQUENCE</scope>
    <source>
        <strain evidence="1">NBRC 15828</strain>
    </source>
</reference>
<comment type="caution">
    <text evidence="1">The sequence shown here is derived from an EMBL/GenBank/DDBJ whole genome shotgun (WGS) entry which is preliminary data.</text>
</comment>
<evidence type="ECO:0000313" key="1">
    <source>
        <dbReference type="EMBL" id="GIJ06384.1"/>
    </source>
</evidence>
<keyword evidence="2" id="KW-1185">Reference proteome</keyword>
<dbReference type="Proteomes" id="UP000652013">
    <property type="component" value="Unassembled WGS sequence"/>
</dbReference>
<name>A0A8J3YEE1_9ACTN</name>
<proteinExistence type="predicted"/>
<accession>A0A8J3YEE1</accession>
<dbReference type="EMBL" id="BOOY01000041">
    <property type="protein sequence ID" value="GIJ06384.1"/>
    <property type="molecule type" value="Genomic_DNA"/>
</dbReference>
<sequence length="82" mass="8926">MTIHTATRPCWDCSACEAPWPCAPAKVDLAVEYAGQPTSLRIYLAVCLDEAAEPLAAKGATPTCLYERFIGWLPVDTDAELR</sequence>
<evidence type="ECO:0008006" key="3">
    <source>
        <dbReference type="Google" id="ProtNLM"/>
    </source>
</evidence>
<dbReference type="AlphaFoldDB" id="A0A8J3YEE1"/>
<organism evidence="1 2">
    <name type="scientific">Spirilliplanes yamanashiensis</name>
    <dbReference type="NCBI Taxonomy" id="42233"/>
    <lineage>
        <taxon>Bacteria</taxon>
        <taxon>Bacillati</taxon>
        <taxon>Actinomycetota</taxon>
        <taxon>Actinomycetes</taxon>
        <taxon>Micromonosporales</taxon>
        <taxon>Micromonosporaceae</taxon>
        <taxon>Spirilliplanes</taxon>
    </lineage>
</organism>
<protein>
    <recommendedName>
        <fullName evidence="3">Flavin reductase</fullName>
    </recommendedName>
</protein>